<dbReference type="Proteomes" id="UP000288758">
    <property type="component" value="Chromosome"/>
</dbReference>
<reference evidence="1 2" key="1">
    <citation type="submission" date="2018-12" db="EMBL/GenBank/DDBJ databases">
        <title>Complete Genome Sequence of the Corallopyronin A producing Myxobacterium Corallococcus coralloides B035.</title>
        <authorList>
            <person name="Bouhired S.M."/>
            <person name="Rupp O."/>
            <person name="Blom J."/>
            <person name="Schaeberle T.F."/>
            <person name="Kehraus S."/>
            <person name="Schiefer A."/>
            <person name="Pfarr K."/>
            <person name="Goesmann A."/>
            <person name="Hoerauf A."/>
            <person name="Koenig G.M."/>
        </authorList>
    </citation>
    <scope>NUCLEOTIDE SEQUENCE [LARGE SCALE GENOMIC DNA]</scope>
    <source>
        <strain evidence="1 2">B035</strain>
    </source>
</reference>
<name>A0A410RXW8_CORCK</name>
<evidence type="ECO:0000313" key="1">
    <source>
        <dbReference type="EMBL" id="QAT86688.1"/>
    </source>
</evidence>
<gene>
    <name evidence="1" type="ORF">EJ065_5152</name>
</gene>
<dbReference type="EMBL" id="CP034669">
    <property type="protein sequence ID" value="QAT86688.1"/>
    <property type="molecule type" value="Genomic_DNA"/>
</dbReference>
<accession>A0A410RXW8</accession>
<organism evidence="1 2">
    <name type="scientific">Corallococcus coralloides</name>
    <name type="common">Myxococcus coralloides</name>
    <dbReference type="NCBI Taxonomy" id="184914"/>
    <lineage>
        <taxon>Bacteria</taxon>
        <taxon>Pseudomonadati</taxon>
        <taxon>Myxococcota</taxon>
        <taxon>Myxococcia</taxon>
        <taxon>Myxococcales</taxon>
        <taxon>Cystobacterineae</taxon>
        <taxon>Myxococcaceae</taxon>
        <taxon>Corallococcus</taxon>
    </lineage>
</organism>
<dbReference type="RefSeq" id="WP_128798203.1">
    <property type="nucleotide sequence ID" value="NZ_CP034669.1"/>
</dbReference>
<protein>
    <submittedName>
        <fullName evidence="1">Uncharacterized protein</fullName>
    </submittedName>
</protein>
<evidence type="ECO:0000313" key="2">
    <source>
        <dbReference type="Proteomes" id="UP000288758"/>
    </source>
</evidence>
<proteinExistence type="predicted"/>
<sequence>MANDFQFDDDDFAKESGAGGSRVLKEFDCPGCNANNPVDETFTDGDEVRCNYCGCEYKALINQEGRVRFREL</sequence>
<dbReference type="AlphaFoldDB" id="A0A410RXW8"/>